<evidence type="ECO:0000259" key="1">
    <source>
        <dbReference type="Pfam" id="PF04326"/>
    </source>
</evidence>
<dbReference type="InterPro" id="IPR007421">
    <property type="entry name" value="Schlafen_AlbA_2_dom"/>
</dbReference>
<dbReference type="EMBL" id="ADFQ01000086">
    <property type="protein sequence ID" value="EFN90607.1"/>
    <property type="molecule type" value="Genomic_DNA"/>
</dbReference>
<proteinExistence type="predicted"/>
<dbReference type="InterPro" id="IPR038461">
    <property type="entry name" value="Schlafen_AlbA_2_dom_sf"/>
</dbReference>
<dbReference type="AlphaFoldDB" id="E1GXK0"/>
<evidence type="ECO:0000313" key="3">
    <source>
        <dbReference type="Proteomes" id="UP000016016"/>
    </source>
</evidence>
<dbReference type="RefSeq" id="WP_008450350.1">
    <property type="nucleotide sequence ID" value="NZ_ADFQ01000086.1"/>
</dbReference>
<dbReference type="Proteomes" id="UP000016016">
    <property type="component" value="Unassembled WGS sequence"/>
</dbReference>
<evidence type="ECO:0000313" key="2">
    <source>
        <dbReference type="EMBL" id="EFN90607.1"/>
    </source>
</evidence>
<gene>
    <name evidence="2" type="ORF">HMPREF9018_1315</name>
</gene>
<dbReference type="Pfam" id="PF04326">
    <property type="entry name" value="SLFN_AlbA_2"/>
    <property type="match status" value="1"/>
</dbReference>
<dbReference type="InterPro" id="IPR038475">
    <property type="entry name" value="RecG_C_sf"/>
</dbReference>
<organism evidence="2 3">
    <name type="scientific">Prevotella amnii CRIS 21A-A</name>
    <dbReference type="NCBI Taxonomy" id="679191"/>
    <lineage>
        <taxon>Bacteria</taxon>
        <taxon>Pseudomonadati</taxon>
        <taxon>Bacteroidota</taxon>
        <taxon>Bacteroidia</taxon>
        <taxon>Bacteroidales</taxon>
        <taxon>Prevotellaceae</taxon>
        <taxon>Prevotella</taxon>
    </lineage>
</organism>
<dbReference type="Gene3D" id="3.30.565.60">
    <property type="match status" value="1"/>
</dbReference>
<dbReference type="Pfam" id="PF13412">
    <property type="entry name" value="HTH_24"/>
    <property type="match status" value="1"/>
</dbReference>
<name>E1GXK0_9BACT</name>
<dbReference type="PANTHER" id="PTHR30595">
    <property type="entry name" value="GLPR-RELATED TRANSCRIPTIONAL REPRESSOR"/>
    <property type="match status" value="1"/>
</dbReference>
<dbReference type="eggNOG" id="COG2865">
    <property type="taxonomic scope" value="Bacteria"/>
</dbReference>
<sequence length="514" mass="58320">MTIQEIISRKEDQTFDCKSIQIDPKALAITIVAFANADGGDITIGVSDKARKIEGVDQHTEKLNELVRVPLDFCNPSVSITSDLLPCTDKDGNDNHILLMHIPASSELHANQADEAFMRVGDKSRKLSFEERIQLMYDKGERYYEDTAVYGATVDDIDIAAVERYTELIGYTKSANQYLHENNGFITTNVKGEEQVSVACILLFGKYPQKFFPRGRTRFIRYKGTEERVGAEMNVIKDVTFEGTILDQVKATITYLETQVEEHTFLGQHGQFVTNRDYPKFVIQEMVVNACCHRAYNIKGTEIQIKMLDDRLVFESPGRLPGTVKPSNIRHTHFSRNPKIAQFLKAYDYVKEFGEGVDRVCRELEANGTPHLSFHLDDFILKITVPKVKSVQEKSVKGNEDNVTDNHLKVSEKVTDSLSKVSDRVSDMQTKVTDRRKEIIEKVVEKALENGDKLTSNRITILQLMAENPYITKIELAAAVGISATSIMRNIEYMRNKYLRRIGPDNGGFWEIIE</sequence>
<comment type="caution">
    <text evidence="2">The sequence shown here is derived from an EMBL/GenBank/DDBJ whole genome shotgun (WGS) entry which is preliminary data.</text>
</comment>
<accession>E1GXK0</accession>
<reference evidence="2 3" key="1">
    <citation type="submission" date="2010-09" db="EMBL/GenBank/DDBJ databases">
        <authorList>
            <person name="Harkins D.M."/>
            <person name="Madupu R."/>
            <person name="Durkin A.S."/>
            <person name="Torralba M."/>
            <person name="Methe B."/>
            <person name="Sutton G.G."/>
            <person name="Nelson K.E."/>
        </authorList>
    </citation>
    <scope>NUCLEOTIDE SEQUENCE [LARGE SCALE GENOMIC DNA]</scope>
    <source>
        <strain evidence="2 3">CRIS 21A-A</strain>
    </source>
</reference>
<dbReference type="PANTHER" id="PTHR30595:SF6">
    <property type="entry name" value="SCHLAFEN ALBA-2 DOMAIN-CONTAINING PROTEIN"/>
    <property type="match status" value="1"/>
</dbReference>
<dbReference type="Pfam" id="PF13749">
    <property type="entry name" value="HATPase_c_4"/>
    <property type="match status" value="1"/>
</dbReference>
<feature type="domain" description="Schlafen AlbA-2" evidence="1">
    <location>
        <begin position="11"/>
        <end position="127"/>
    </location>
</feature>
<dbReference type="Gene3D" id="3.30.950.30">
    <property type="entry name" value="Schlafen, AAA domain"/>
    <property type="match status" value="1"/>
</dbReference>
<protein>
    <submittedName>
        <fullName evidence="2">Divergent AAA domain protein</fullName>
    </submittedName>
</protein>